<keyword evidence="2" id="KW-1185">Reference proteome</keyword>
<sequence>MNGTSMYQVGYGLQNSCAYSATSCIDKESACCIPDMGRMTLAVQWVVNQPIQKFTLHGFWPGDCETGMGPEDDCKIGETKTEDDLIADAPLKAKMEKYWVSSRNNSQWFWDHEWNKHGTCLSTIREECNHGKGDKPHIRYFKTALREYERYDVYEELARNRIVPREEPYSLKEMVYALNKWRLSFKLQCTRGRLNQIFFFSYGITGNQFIERSYYGIHDCPQKIKYLPKISISPYRAATE</sequence>
<reference evidence="1" key="1">
    <citation type="submission" date="2022-04" db="EMBL/GenBank/DDBJ databases">
        <title>Genome of the entomopathogenic fungus Entomophthora muscae.</title>
        <authorList>
            <person name="Elya C."/>
            <person name="Lovett B.R."/>
            <person name="Lee E."/>
            <person name="Macias A.M."/>
            <person name="Hajek A.E."/>
            <person name="De Bivort B.L."/>
            <person name="Kasson M.T."/>
            <person name="De Fine Licht H.H."/>
            <person name="Stajich J.E."/>
        </authorList>
    </citation>
    <scope>NUCLEOTIDE SEQUENCE</scope>
    <source>
        <strain evidence="1">Berkeley</strain>
    </source>
</reference>
<dbReference type="Proteomes" id="UP001165960">
    <property type="component" value="Unassembled WGS sequence"/>
</dbReference>
<evidence type="ECO:0000313" key="1">
    <source>
        <dbReference type="EMBL" id="KAJ9053687.1"/>
    </source>
</evidence>
<protein>
    <submittedName>
        <fullName evidence="1">Uncharacterized protein</fullName>
    </submittedName>
</protein>
<dbReference type="EMBL" id="QTSX02006497">
    <property type="protein sequence ID" value="KAJ9053687.1"/>
    <property type="molecule type" value="Genomic_DNA"/>
</dbReference>
<name>A0ACC2RUF8_9FUNG</name>
<evidence type="ECO:0000313" key="2">
    <source>
        <dbReference type="Proteomes" id="UP001165960"/>
    </source>
</evidence>
<organism evidence="1 2">
    <name type="scientific">Entomophthora muscae</name>
    <dbReference type="NCBI Taxonomy" id="34485"/>
    <lineage>
        <taxon>Eukaryota</taxon>
        <taxon>Fungi</taxon>
        <taxon>Fungi incertae sedis</taxon>
        <taxon>Zoopagomycota</taxon>
        <taxon>Entomophthoromycotina</taxon>
        <taxon>Entomophthoromycetes</taxon>
        <taxon>Entomophthorales</taxon>
        <taxon>Entomophthoraceae</taxon>
        <taxon>Entomophthora</taxon>
    </lineage>
</organism>
<accession>A0ACC2RUF8</accession>
<comment type="caution">
    <text evidence="1">The sequence shown here is derived from an EMBL/GenBank/DDBJ whole genome shotgun (WGS) entry which is preliminary data.</text>
</comment>
<proteinExistence type="predicted"/>
<gene>
    <name evidence="1" type="ORF">DSO57_1021867</name>
</gene>